<feature type="chain" id="PRO_5047453619" evidence="1">
    <location>
        <begin position="23"/>
        <end position="124"/>
    </location>
</feature>
<evidence type="ECO:0000313" key="2">
    <source>
        <dbReference type="EMBL" id="MDP5138566.1"/>
    </source>
</evidence>
<name>A0ABT9I578_9GAMM</name>
<comment type="caution">
    <text evidence="2">The sequence shown here is derived from an EMBL/GenBank/DDBJ whole genome shotgun (WGS) entry which is preliminary data.</text>
</comment>
<sequence>MKKILLGAAAALVMGISGAANAEIVRLPYVTVADALLNDGSSFGGCLARINFNVANSAPSCKGAATSYVAFSCTGDLQNTETAEKLFEIAQMALLTGKKVRFEVDTNRMHNGYCMVTRAELSAN</sequence>
<gene>
    <name evidence="2" type="ORF">ORJ04_21705</name>
</gene>
<organism evidence="2 3">
    <name type="scientific">Rheinheimera baltica</name>
    <dbReference type="NCBI Taxonomy" id="67576"/>
    <lineage>
        <taxon>Bacteria</taxon>
        <taxon>Pseudomonadati</taxon>
        <taxon>Pseudomonadota</taxon>
        <taxon>Gammaproteobacteria</taxon>
        <taxon>Chromatiales</taxon>
        <taxon>Chromatiaceae</taxon>
        <taxon>Rheinheimera</taxon>
    </lineage>
</organism>
<proteinExistence type="predicted"/>
<dbReference type="EMBL" id="JAPJDZ010000201">
    <property type="protein sequence ID" value="MDP5138566.1"/>
    <property type="molecule type" value="Genomic_DNA"/>
</dbReference>
<dbReference type="Proteomes" id="UP001231109">
    <property type="component" value="Unassembled WGS sequence"/>
</dbReference>
<protein>
    <submittedName>
        <fullName evidence="2">Uncharacterized protein</fullName>
    </submittedName>
</protein>
<evidence type="ECO:0000256" key="1">
    <source>
        <dbReference type="SAM" id="SignalP"/>
    </source>
</evidence>
<accession>A0ABT9I578</accession>
<evidence type="ECO:0000313" key="3">
    <source>
        <dbReference type="Proteomes" id="UP001231109"/>
    </source>
</evidence>
<feature type="signal peptide" evidence="1">
    <location>
        <begin position="1"/>
        <end position="22"/>
    </location>
</feature>
<keyword evidence="3" id="KW-1185">Reference proteome</keyword>
<keyword evidence="1" id="KW-0732">Signal</keyword>
<reference evidence="2 3" key="1">
    <citation type="submission" date="2022-11" db="EMBL/GenBank/DDBJ databases">
        <title>Viruses from the air-sea interface of a natural surface slick.</title>
        <authorList>
            <person name="Rahlff J."/>
            <person name="Holmfeldt K."/>
        </authorList>
    </citation>
    <scope>NUCLEOTIDE SEQUENCE [LARGE SCALE GENOMIC DNA]</scope>
    <source>
        <strain evidence="2 3">SMS4</strain>
    </source>
</reference>
<dbReference type="RefSeq" id="WP_305977683.1">
    <property type="nucleotide sequence ID" value="NZ_JAPJDZ010000201.1"/>
</dbReference>